<keyword evidence="2" id="KW-0472">Membrane</keyword>
<dbReference type="OrthoDB" id="3800077at2759"/>
<keyword evidence="2" id="KW-1133">Transmembrane helix</keyword>
<dbReference type="GeneID" id="19324627"/>
<accession>R8BLX2</accession>
<evidence type="ECO:0000313" key="3">
    <source>
        <dbReference type="EMBL" id="EOO00285.1"/>
    </source>
</evidence>
<evidence type="ECO:0000313" key="4">
    <source>
        <dbReference type="Proteomes" id="UP000014074"/>
    </source>
</evidence>
<feature type="compositionally biased region" description="Low complexity" evidence="1">
    <location>
        <begin position="36"/>
        <end position="53"/>
    </location>
</feature>
<proteinExistence type="predicted"/>
<keyword evidence="4" id="KW-1185">Reference proteome</keyword>
<dbReference type="RefSeq" id="XP_007914952.1">
    <property type="nucleotide sequence ID" value="XM_007916761.1"/>
</dbReference>
<name>R8BLX2_PHAM7</name>
<feature type="compositionally biased region" description="Gly residues" evidence="1">
    <location>
        <begin position="54"/>
        <end position="64"/>
    </location>
</feature>
<dbReference type="EMBL" id="KB933100">
    <property type="protein sequence ID" value="EOO00285.1"/>
    <property type="molecule type" value="Genomic_DNA"/>
</dbReference>
<dbReference type="eggNOG" id="ENOG502RQXA">
    <property type="taxonomic scope" value="Eukaryota"/>
</dbReference>
<gene>
    <name evidence="3" type="ORF">UCRPA7_4200</name>
</gene>
<keyword evidence="2" id="KW-0812">Transmembrane</keyword>
<protein>
    <recommendedName>
        <fullName evidence="5">Fucose-specific lectin</fullName>
    </recommendedName>
</protein>
<dbReference type="KEGG" id="tmn:UCRPA7_4200"/>
<feature type="region of interest" description="Disordered" evidence="1">
    <location>
        <begin position="36"/>
        <end position="77"/>
    </location>
</feature>
<feature type="transmembrane region" description="Helical" evidence="2">
    <location>
        <begin position="12"/>
        <end position="34"/>
    </location>
</feature>
<evidence type="ECO:0000256" key="1">
    <source>
        <dbReference type="SAM" id="MobiDB-lite"/>
    </source>
</evidence>
<sequence length="401" mass="43482">MGQPEKKSRKKMWWILGAIIAVIVIIAAVVGGVVGSRSSRSSSNKDSSSSNNGDGDGSSGGSSGNGTSSSNTTEPLKNIRPNAKLAVTGYRIDDGFRIRLFFQGPEGNLRYSDYLSVNDAWSNPIELDNLKAINDTPVASSTLLDEDPPQVYLFYSDRNNELKGQIFQDGTRPVKGDAAGINSFPLTIDVSSRMASYFPYVVSQDANTGTIRWIEWHGFNDWSNSTFDGVKGTAGTGLALIPAAVKYLDGGAFVYRNEEGKMSIFLASQDGDVPSTWAWSYGAELAAAIPKESAIGAFVYGREADLINTYTLYQDRSGTLQVIWQNDTSSGWQGPKTYDALAGADNGTDITCVTQTAWDEQGVNISSTTDMNRCYFQSEGKVKEVRFDGLNWLDLGFLPIT</sequence>
<dbReference type="Proteomes" id="UP000014074">
    <property type="component" value="Unassembled WGS sequence"/>
</dbReference>
<dbReference type="AlphaFoldDB" id="R8BLX2"/>
<dbReference type="HOGENOM" id="CLU_027100_0_0_1"/>
<evidence type="ECO:0008006" key="5">
    <source>
        <dbReference type="Google" id="ProtNLM"/>
    </source>
</evidence>
<dbReference type="SUPFAM" id="SSF89372">
    <property type="entry name" value="Fucose-specific lectin"/>
    <property type="match status" value="1"/>
</dbReference>
<organism evidence="3 4">
    <name type="scientific">Phaeoacremonium minimum (strain UCR-PA7)</name>
    <name type="common">Esca disease fungus</name>
    <name type="synonym">Togninia minima</name>
    <dbReference type="NCBI Taxonomy" id="1286976"/>
    <lineage>
        <taxon>Eukaryota</taxon>
        <taxon>Fungi</taxon>
        <taxon>Dikarya</taxon>
        <taxon>Ascomycota</taxon>
        <taxon>Pezizomycotina</taxon>
        <taxon>Sordariomycetes</taxon>
        <taxon>Sordariomycetidae</taxon>
        <taxon>Togniniales</taxon>
        <taxon>Togniniaceae</taxon>
        <taxon>Phaeoacremonium</taxon>
    </lineage>
</organism>
<evidence type="ECO:0000256" key="2">
    <source>
        <dbReference type="SAM" id="Phobius"/>
    </source>
</evidence>
<reference evidence="4" key="1">
    <citation type="journal article" date="2013" name="Genome Announc.">
        <title>Draft genome sequence of the ascomycete Phaeoacremonium aleophilum strain UCR-PA7, a causal agent of the esca disease complex in grapevines.</title>
        <authorList>
            <person name="Blanco-Ulate B."/>
            <person name="Rolshausen P."/>
            <person name="Cantu D."/>
        </authorList>
    </citation>
    <scope>NUCLEOTIDE SEQUENCE [LARGE SCALE GENOMIC DNA]</scope>
    <source>
        <strain evidence="4">UCR-PA7</strain>
    </source>
</reference>
<dbReference type="Gene3D" id="2.120.10.70">
    <property type="entry name" value="Fucose-specific lectin"/>
    <property type="match status" value="1"/>
</dbReference>